<keyword evidence="3" id="KW-1185">Reference proteome</keyword>
<sequence length="202" mass="21793">MTPCFLACPELLSAARTPAESGPCSRVGQRRAGPADPPGSRRWDAPLAGVTDDQRARVHHASAPVFYLAPSPSPAPTPGCVLMTAARYISPHLSWCPPTRHSPCLARIARVPSVQALATLNRQPRHAREPTCGRSTSRYVAKANAVLSSYLVAASRRIRPRRDGGGAVEEEAAPWERTPRHRYVSPCERSLSLVSATPCCPM</sequence>
<reference evidence="2 3" key="1">
    <citation type="journal article" date="2014" name="PLoS Genet.">
        <title>Analysis of the Phlebiopsis gigantea genome, transcriptome and secretome provides insight into its pioneer colonization strategies of wood.</title>
        <authorList>
            <person name="Hori C."/>
            <person name="Ishida T."/>
            <person name="Igarashi K."/>
            <person name="Samejima M."/>
            <person name="Suzuki H."/>
            <person name="Master E."/>
            <person name="Ferreira P."/>
            <person name="Ruiz-Duenas F.J."/>
            <person name="Held B."/>
            <person name="Canessa P."/>
            <person name="Larrondo L.F."/>
            <person name="Schmoll M."/>
            <person name="Druzhinina I.S."/>
            <person name="Kubicek C.P."/>
            <person name="Gaskell J.A."/>
            <person name="Kersten P."/>
            <person name="St John F."/>
            <person name="Glasner J."/>
            <person name="Sabat G."/>
            <person name="Splinter BonDurant S."/>
            <person name="Syed K."/>
            <person name="Yadav J."/>
            <person name="Mgbeahuruike A.C."/>
            <person name="Kovalchuk A."/>
            <person name="Asiegbu F.O."/>
            <person name="Lackner G."/>
            <person name="Hoffmeister D."/>
            <person name="Rencoret J."/>
            <person name="Gutierrez A."/>
            <person name="Sun H."/>
            <person name="Lindquist E."/>
            <person name="Barry K."/>
            <person name="Riley R."/>
            <person name="Grigoriev I.V."/>
            <person name="Henrissat B."/>
            <person name="Kues U."/>
            <person name="Berka R.M."/>
            <person name="Martinez A.T."/>
            <person name="Covert S.F."/>
            <person name="Blanchette R.A."/>
            <person name="Cullen D."/>
        </authorList>
    </citation>
    <scope>NUCLEOTIDE SEQUENCE [LARGE SCALE GENOMIC DNA]</scope>
    <source>
        <strain evidence="2 3">11061_1 CR5-6</strain>
    </source>
</reference>
<dbReference type="EMBL" id="KN840700">
    <property type="protein sequence ID" value="KIP02127.1"/>
    <property type="molecule type" value="Genomic_DNA"/>
</dbReference>
<protein>
    <submittedName>
        <fullName evidence="2">Uncharacterized protein</fullName>
    </submittedName>
</protein>
<proteinExistence type="predicted"/>
<gene>
    <name evidence="2" type="ORF">PHLGIDRAFT_309341</name>
</gene>
<accession>A0A0C3RZX9</accession>
<evidence type="ECO:0000313" key="3">
    <source>
        <dbReference type="Proteomes" id="UP000053257"/>
    </source>
</evidence>
<evidence type="ECO:0000256" key="1">
    <source>
        <dbReference type="SAM" id="MobiDB-lite"/>
    </source>
</evidence>
<evidence type="ECO:0000313" key="2">
    <source>
        <dbReference type="EMBL" id="KIP02127.1"/>
    </source>
</evidence>
<name>A0A0C3RZX9_PHLG1</name>
<dbReference type="Proteomes" id="UP000053257">
    <property type="component" value="Unassembled WGS sequence"/>
</dbReference>
<feature type="region of interest" description="Disordered" evidence="1">
    <location>
        <begin position="17"/>
        <end position="43"/>
    </location>
</feature>
<organism evidence="2 3">
    <name type="scientific">Phlebiopsis gigantea (strain 11061_1 CR5-6)</name>
    <name type="common">White-rot fungus</name>
    <name type="synonym">Peniophora gigantea</name>
    <dbReference type="NCBI Taxonomy" id="745531"/>
    <lineage>
        <taxon>Eukaryota</taxon>
        <taxon>Fungi</taxon>
        <taxon>Dikarya</taxon>
        <taxon>Basidiomycota</taxon>
        <taxon>Agaricomycotina</taxon>
        <taxon>Agaricomycetes</taxon>
        <taxon>Polyporales</taxon>
        <taxon>Phanerochaetaceae</taxon>
        <taxon>Phlebiopsis</taxon>
    </lineage>
</organism>
<dbReference type="AlphaFoldDB" id="A0A0C3RZX9"/>
<dbReference type="HOGENOM" id="CLU_1355076_0_0_1"/>